<keyword evidence="3" id="KW-1185">Reference proteome</keyword>
<evidence type="ECO:0000313" key="2">
    <source>
        <dbReference type="EMBL" id="EMP30991.1"/>
    </source>
</evidence>
<dbReference type="EMBL" id="KB547573">
    <property type="protein sequence ID" value="EMP30991.1"/>
    <property type="molecule type" value="Genomic_DNA"/>
</dbReference>
<accession>M7AZK5</accession>
<dbReference type="Proteomes" id="UP000031443">
    <property type="component" value="Unassembled WGS sequence"/>
</dbReference>
<dbReference type="AlphaFoldDB" id="M7AZK5"/>
<name>M7AZK5_CHEMY</name>
<sequence>MASRPCIGQDAGQRTKNRNSPDFIRTSGHPSQGRLLHAGMTIQIYESISFQHGYSITPLNQGSQNDSQALHTPAPIQQLDQMENYEKKYLTNCGVLLFLKGSLIRFLYSTWASGVELKSRLQFQVTGTVDTIRRYWPPGAILEGSLVTTLDNTLNSDALARCKCFNTVPIYSIPEAGPD</sequence>
<evidence type="ECO:0000313" key="3">
    <source>
        <dbReference type="Proteomes" id="UP000031443"/>
    </source>
</evidence>
<feature type="region of interest" description="Disordered" evidence="1">
    <location>
        <begin position="1"/>
        <end position="31"/>
    </location>
</feature>
<protein>
    <submittedName>
        <fullName evidence="2">Uncharacterized protein</fullName>
    </submittedName>
</protein>
<reference evidence="3" key="1">
    <citation type="journal article" date="2013" name="Nat. Genet.">
        <title>The draft genomes of soft-shell turtle and green sea turtle yield insights into the development and evolution of the turtle-specific body plan.</title>
        <authorList>
            <person name="Wang Z."/>
            <person name="Pascual-Anaya J."/>
            <person name="Zadissa A."/>
            <person name="Li W."/>
            <person name="Niimura Y."/>
            <person name="Huang Z."/>
            <person name="Li C."/>
            <person name="White S."/>
            <person name="Xiong Z."/>
            <person name="Fang D."/>
            <person name="Wang B."/>
            <person name="Ming Y."/>
            <person name="Chen Y."/>
            <person name="Zheng Y."/>
            <person name="Kuraku S."/>
            <person name="Pignatelli M."/>
            <person name="Herrero J."/>
            <person name="Beal K."/>
            <person name="Nozawa M."/>
            <person name="Li Q."/>
            <person name="Wang J."/>
            <person name="Zhang H."/>
            <person name="Yu L."/>
            <person name="Shigenobu S."/>
            <person name="Wang J."/>
            <person name="Liu J."/>
            <person name="Flicek P."/>
            <person name="Searle S."/>
            <person name="Wang J."/>
            <person name="Kuratani S."/>
            <person name="Yin Y."/>
            <person name="Aken B."/>
            <person name="Zhang G."/>
            <person name="Irie N."/>
        </authorList>
    </citation>
    <scope>NUCLEOTIDE SEQUENCE [LARGE SCALE GENOMIC DNA]</scope>
</reference>
<gene>
    <name evidence="2" type="ORF">UY3_11894</name>
</gene>
<proteinExistence type="predicted"/>
<evidence type="ECO:0000256" key="1">
    <source>
        <dbReference type="SAM" id="MobiDB-lite"/>
    </source>
</evidence>
<organism evidence="2 3">
    <name type="scientific">Chelonia mydas</name>
    <name type="common">Green sea-turtle</name>
    <name type="synonym">Chelonia agassizi</name>
    <dbReference type="NCBI Taxonomy" id="8469"/>
    <lineage>
        <taxon>Eukaryota</taxon>
        <taxon>Metazoa</taxon>
        <taxon>Chordata</taxon>
        <taxon>Craniata</taxon>
        <taxon>Vertebrata</taxon>
        <taxon>Euteleostomi</taxon>
        <taxon>Archelosauria</taxon>
        <taxon>Testudinata</taxon>
        <taxon>Testudines</taxon>
        <taxon>Cryptodira</taxon>
        <taxon>Durocryptodira</taxon>
        <taxon>Americhelydia</taxon>
        <taxon>Chelonioidea</taxon>
        <taxon>Cheloniidae</taxon>
        <taxon>Chelonia</taxon>
    </lineage>
</organism>